<reference evidence="1 2" key="1">
    <citation type="submission" date="2017-02" db="EMBL/GenBank/DDBJ databases">
        <authorList>
            <person name="Peterson S.W."/>
        </authorList>
    </citation>
    <scope>NUCLEOTIDE SEQUENCE [LARGE SCALE GENOMIC DNA]</scope>
    <source>
        <strain evidence="1 2">DSM 45154</strain>
    </source>
</reference>
<evidence type="ECO:0000313" key="2">
    <source>
        <dbReference type="Proteomes" id="UP000190637"/>
    </source>
</evidence>
<dbReference type="AlphaFoldDB" id="A0A1T4T483"/>
<dbReference type="RefSeq" id="WP_078763666.1">
    <property type="nucleotide sequence ID" value="NZ_FUWS01000014.1"/>
</dbReference>
<dbReference type="OrthoDB" id="4056114at2"/>
<protein>
    <recommendedName>
        <fullName evidence="3">Butirosin biosynthesis protein H, N-terminal</fullName>
    </recommendedName>
</protein>
<name>A0A1T4T483_9ACTN</name>
<sequence length="339" mass="36927">MTTPVFDPERSLGWRDGPLDGITCLLRCVEAVLRSRGYGPIDVARCLGGELDLLGRDMALEFPGCRLGWRFADHGAQNWPFVVERVGAGEPVIIMPDLYHYPGSYYEGLYHYHDHAVLAVGWDPGSETLAVLDTLAPPDEGYRRELPKTPQLVASCTRVTRVEVTAEADRRPSRDYAAEQIERHTATVAADARALRRLLDSFAAAGMDGVTARAVNLLVLGHLQPLLFLFGSSIDADADARLLDVRRAALSAATKAGWFGRALIVGHNDHVDPAPHYRRALTIAPGMLDALDNLADAMSRAGGDARVSVERADAADAALHTRFREIVHICYSSPSEAIP</sequence>
<dbReference type="STRING" id="1122192.SAMN02745673_04431"/>
<keyword evidence="2" id="KW-1185">Reference proteome</keyword>
<evidence type="ECO:0008006" key="3">
    <source>
        <dbReference type="Google" id="ProtNLM"/>
    </source>
</evidence>
<dbReference type="Proteomes" id="UP000190637">
    <property type="component" value="Unassembled WGS sequence"/>
</dbReference>
<accession>A0A1T4T483</accession>
<gene>
    <name evidence="1" type="ORF">SAMN02745673_04431</name>
</gene>
<dbReference type="EMBL" id="FUWS01000014">
    <property type="protein sequence ID" value="SKA35197.1"/>
    <property type="molecule type" value="Genomic_DNA"/>
</dbReference>
<proteinExistence type="predicted"/>
<organism evidence="1 2">
    <name type="scientific">Marinactinospora thermotolerans DSM 45154</name>
    <dbReference type="NCBI Taxonomy" id="1122192"/>
    <lineage>
        <taxon>Bacteria</taxon>
        <taxon>Bacillati</taxon>
        <taxon>Actinomycetota</taxon>
        <taxon>Actinomycetes</taxon>
        <taxon>Streptosporangiales</taxon>
        <taxon>Nocardiopsidaceae</taxon>
        <taxon>Marinactinospora</taxon>
    </lineage>
</organism>
<evidence type="ECO:0000313" key="1">
    <source>
        <dbReference type="EMBL" id="SKA35197.1"/>
    </source>
</evidence>